<sequence>MNNSYTAWLATESEGRPTHLMCADRPDLNHSYWEDRLLAGLCGVVQCDTKCLLTKTGGNEILKNKLRFGGNWVKKIIGTSCKTANQCLYGLKTAIFAYEPVIATSHVTVNAVSAFEPWLKTQSVMFKDMHQQYPQRPHEVTMQLKTL</sequence>
<evidence type="ECO:0000313" key="1">
    <source>
        <dbReference type="EMBL" id="GIY61513.1"/>
    </source>
</evidence>
<comment type="caution">
    <text evidence="1">The sequence shown here is derived from an EMBL/GenBank/DDBJ whole genome shotgun (WGS) entry which is preliminary data.</text>
</comment>
<dbReference type="Proteomes" id="UP001054945">
    <property type="component" value="Unassembled WGS sequence"/>
</dbReference>
<gene>
    <name evidence="1" type="ORF">CEXT_343841</name>
</gene>
<name>A0AAV4UUS9_CAEEX</name>
<evidence type="ECO:0000313" key="2">
    <source>
        <dbReference type="Proteomes" id="UP001054945"/>
    </source>
</evidence>
<dbReference type="AlphaFoldDB" id="A0AAV4UUS9"/>
<reference evidence="1 2" key="1">
    <citation type="submission" date="2021-06" db="EMBL/GenBank/DDBJ databases">
        <title>Caerostris extrusa draft genome.</title>
        <authorList>
            <person name="Kono N."/>
            <person name="Arakawa K."/>
        </authorList>
    </citation>
    <scope>NUCLEOTIDE SEQUENCE [LARGE SCALE GENOMIC DNA]</scope>
</reference>
<organism evidence="1 2">
    <name type="scientific">Caerostris extrusa</name>
    <name type="common">Bark spider</name>
    <name type="synonym">Caerostris bankana</name>
    <dbReference type="NCBI Taxonomy" id="172846"/>
    <lineage>
        <taxon>Eukaryota</taxon>
        <taxon>Metazoa</taxon>
        <taxon>Ecdysozoa</taxon>
        <taxon>Arthropoda</taxon>
        <taxon>Chelicerata</taxon>
        <taxon>Arachnida</taxon>
        <taxon>Araneae</taxon>
        <taxon>Araneomorphae</taxon>
        <taxon>Entelegynae</taxon>
        <taxon>Araneoidea</taxon>
        <taxon>Araneidae</taxon>
        <taxon>Caerostris</taxon>
    </lineage>
</organism>
<dbReference type="EMBL" id="BPLR01013477">
    <property type="protein sequence ID" value="GIY61513.1"/>
    <property type="molecule type" value="Genomic_DNA"/>
</dbReference>
<proteinExistence type="predicted"/>
<accession>A0AAV4UUS9</accession>
<protein>
    <submittedName>
        <fullName evidence="1">Uncharacterized protein</fullName>
    </submittedName>
</protein>
<keyword evidence="2" id="KW-1185">Reference proteome</keyword>